<evidence type="ECO:0000259" key="3">
    <source>
        <dbReference type="Pfam" id="PF12697"/>
    </source>
</evidence>
<evidence type="ECO:0000256" key="2">
    <source>
        <dbReference type="ARBA" id="ARBA00038334"/>
    </source>
</evidence>
<reference evidence="4" key="2">
    <citation type="submission" date="2023-05" db="EMBL/GenBank/DDBJ databases">
        <authorList>
            <consortium name="Lawrence Berkeley National Laboratory"/>
            <person name="Steindorff A."/>
            <person name="Hensen N."/>
            <person name="Bonometti L."/>
            <person name="Westerberg I."/>
            <person name="Brannstrom I.O."/>
            <person name="Guillou S."/>
            <person name="Cros-Aarteil S."/>
            <person name="Calhoun S."/>
            <person name="Haridas S."/>
            <person name="Kuo A."/>
            <person name="Mondo S."/>
            <person name="Pangilinan J."/>
            <person name="Riley R."/>
            <person name="Labutti K."/>
            <person name="Andreopoulos B."/>
            <person name="Lipzen A."/>
            <person name="Chen C."/>
            <person name="Yanf M."/>
            <person name="Daum C."/>
            <person name="Ng V."/>
            <person name="Clum A."/>
            <person name="Ohm R."/>
            <person name="Martin F."/>
            <person name="Silar P."/>
            <person name="Natvig D."/>
            <person name="Lalanne C."/>
            <person name="Gautier V."/>
            <person name="Ament-Velasquez S.L."/>
            <person name="Kruys A."/>
            <person name="Hutchinson M.I."/>
            <person name="Powell A.J."/>
            <person name="Barry K."/>
            <person name="Miller A.N."/>
            <person name="Grigoriev I.V."/>
            <person name="Debuchy R."/>
            <person name="Gladieux P."/>
            <person name="Thoren M.H."/>
            <person name="Johannesson H."/>
        </authorList>
    </citation>
    <scope>NUCLEOTIDE SEQUENCE</scope>
    <source>
        <strain evidence="4">PSN309</strain>
    </source>
</reference>
<dbReference type="Pfam" id="PF12697">
    <property type="entry name" value="Abhydrolase_6"/>
    <property type="match status" value="1"/>
</dbReference>
<evidence type="ECO:0000313" key="4">
    <source>
        <dbReference type="EMBL" id="KAK4182474.1"/>
    </source>
</evidence>
<comment type="caution">
    <text evidence="4">The sequence shown here is derived from an EMBL/GenBank/DDBJ whole genome shotgun (WGS) entry which is preliminary data.</text>
</comment>
<dbReference type="InterPro" id="IPR000639">
    <property type="entry name" value="Epox_hydrolase-like"/>
</dbReference>
<proteinExistence type="inferred from homology"/>
<gene>
    <name evidence="4" type="ORF">QBC35DRAFT_509913</name>
</gene>
<dbReference type="EMBL" id="MU864654">
    <property type="protein sequence ID" value="KAK4182474.1"/>
    <property type="molecule type" value="Genomic_DNA"/>
</dbReference>
<dbReference type="InterPro" id="IPR029058">
    <property type="entry name" value="AB_hydrolase_fold"/>
</dbReference>
<feature type="domain" description="AB hydrolase-1" evidence="3">
    <location>
        <begin position="36"/>
        <end position="320"/>
    </location>
</feature>
<dbReference type="Proteomes" id="UP001302126">
    <property type="component" value="Unassembled WGS sequence"/>
</dbReference>
<evidence type="ECO:0000256" key="1">
    <source>
        <dbReference type="ARBA" id="ARBA00022801"/>
    </source>
</evidence>
<evidence type="ECO:0000313" key="5">
    <source>
        <dbReference type="Proteomes" id="UP001302126"/>
    </source>
</evidence>
<dbReference type="AlphaFoldDB" id="A0AAN6WIM3"/>
<keyword evidence="1 4" id="KW-0378">Hydrolase</keyword>
<reference evidence="4" key="1">
    <citation type="journal article" date="2023" name="Mol. Phylogenet. Evol.">
        <title>Genome-scale phylogeny and comparative genomics of the fungal order Sordariales.</title>
        <authorList>
            <person name="Hensen N."/>
            <person name="Bonometti L."/>
            <person name="Westerberg I."/>
            <person name="Brannstrom I.O."/>
            <person name="Guillou S."/>
            <person name="Cros-Aarteil S."/>
            <person name="Calhoun S."/>
            <person name="Haridas S."/>
            <person name="Kuo A."/>
            <person name="Mondo S."/>
            <person name="Pangilinan J."/>
            <person name="Riley R."/>
            <person name="LaButti K."/>
            <person name="Andreopoulos B."/>
            <person name="Lipzen A."/>
            <person name="Chen C."/>
            <person name="Yan M."/>
            <person name="Daum C."/>
            <person name="Ng V."/>
            <person name="Clum A."/>
            <person name="Steindorff A."/>
            <person name="Ohm R.A."/>
            <person name="Martin F."/>
            <person name="Silar P."/>
            <person name="Natvig D.O."/>
            <person name="Lalanne C."/>
            <person name="Gautier V."/>
            <person name="Ament-Velasquez S.L."/>
            <person name="Kruys A."/>
            <person name="Hutchinson M.I."/>
            <person name="Powell A.J."/>
            <person name="Barry K."/>
            <person name="Miller A.N."/>
            <person name="Grigoriev I.V."/>
            <person name="Debuchy R."/>
            <person name="Gladieux P."/>
            <person name="Hiltunen Thoren M."/>
            <person name="Johannesson H."/>
        </authorList>
    </citation>
    <scope>NUCLEOTIDE SEQUENCE</scope>
    <source>
        <strain evidence="4">PSN309</strain>
    </source>
</reference>
<dbReference type="InterPro" id="IPR000073">
    <property type="entry name" value="AB_hydrolase_1"/>
</dbReference>
<dbReference type="GO" id="GO:0016787">
    <property type="term" value="F:hydrolase activity"/>
    <property type="evidence" value="ECO:0007669"/>
    <property type="project" value="UniProtKB-KW"/>
</dbReference>
<name>A0AAN6WIM3_9PEZI</name>
<protein>
    <submittedName>
        <fullName evidence="4">Alpha/Beta hydrolase protein</fullName>
    </submittedName>
</protein>
<keyword evidence="5" id="KW-1185">Reference proteome</keyword>
<dbReference type="PANTHER" id="PTHR43329">
    <property type="entry name" value="EPOXIDE HYDROLASE"/>
    <property type="match status" value="1"/>
</dbReference>
<sequence length="334" mass="37289">MASFAFPDIAKKATLSDGTTYGYIHIPPSSPSKPTFLLLHGAPSSSYIWHHQIDLLPKAGFGVIAPDLLGYGDTDRPVEVELYQIHRLVGHLHELVTRVIGVNKVIGVGHDFGSGLLSHTYLHRKDLFTGVIFIAVGFGFLNARFDPDFIISLSKHLVGYSTAGYTKLFISPEGASIVEKHHKLMDSIFFAQDPTIWKEHLLPEGALMKFFEAGKEVPVGDWLAPHELEMHNKILKHSGYTGPLNWYKAAALLDPAKEDVEFPEEEKKITVPTLFILPTKDYVLIHEAQIQSTKAVAPHARVVNIDAGHWAMWEKKEEVERLIEEFGKEVERGG</sequence>
<dbReference type="PRINTS" id="PR00412">
    <property type="entry name" value="EPOXHYDRLASE"/>
</dbReference>
<dbReference type="SUPFAM" id="SSF53474">
    <property type="entry name" value="alpha/beta-Hydrolases"/>
    <property type="match status" value="1"/>
</dbReference>
<comment type="similarity">
    <text evidence="2">Belongs to the AB hydrolase superfamily. Epoxide hydrolase family.</text>
</comment>
<accession>A0AAN6WIM3</accession>
<organism evidence="4 5">
    <name type="scientific">Podospora australis</name>
    <dbReference type="NCBI Taxonomy" id="1536484"/>
    <lineage>
        <taxon>Eukaryota</taxon>
        <taxon>Fungi</taxon>
        <taxon>Dikarya</taxon>
        <taxon>Ascomycota</taxon>
        <taxon>Pezizomycotina</taxon>
        <taxon>Sordariomycetes</taxon>
        <taxon>Sordariomycetidae</taxon>
        <taxon>Sordariales</taxon>
        <taxon>Podosporaceae</taxon>
        <taxon>Podospora</taxon>
    </lineage>
</organism>
<dbReference type="Gene3D" id="3.40.50.1820">
    <property type="entry name" value="alpha/beta hydrolase"/>
    <property type="match status" value="1"/>
</dbReference>